<dbReference type="InterPro" id="IPR017896">
    <property type="entry name" value="4Fe4S_Fe-S-bd"/>
</dbReference>
<name>W8TM07_PEPAC</name>
<dbReference type="OrthoDB" id="9813995at2"/>
<dbReference type="PROSITE" id="PS51379">
    <property type="entry name" value="4FE4S_FER_2"/>
    <property type="match status" value="2"/>
</dbReference>
<keyword evidence="3" id="KW-0411">Iron-sulfur</keyword>
<dbReference type="InterPro" id="IPR029039">
    <property type="entry name" value="Flavoprotein-like_sf"/>
</dbReference>
<feature type="domain" description="4Fe-4S ferredoxin-type" evidence="4">
    <location>
        <begin position="227"/>
        <end position="255"/>
    </location>
</feature>
<reference evidence="5 6" key="1">
    <citation type="journal article" date="2014" name="Genome Announc.">
        <title>Complete Genome Sequence of Amino Acid-Utilizing Eubacterium acidaminophilum al-2 (DSM 3953).</title>
        <authorList>
            <person name="Poehlein A."/>
            <person name="Andreesen J.R."/>
            <person name="Daniel R."/>
        </authorList>
    </citation>
    <scope>NUCLEOTIDE SEQUENCE [LARGE SCALE GENOMIC DNA]</scope>
    <source>
        <strain evidence="5 6">DSM 3953</strain>
    </source>
</reference>
<dbReference type="KEGG" id="eac:EAL2_c19360"/>
<dbReference type="AlphaFoldDB" id="W8TM07"/>
<dbReference type="InterPro" id="IPR047964">
    <property type="entry name" value="EFR1-like"/>
</dbReference>
<evidence type="ECO:0000256" key="1">
    <source>
        <dbReference type="ARBA" id="ARBA00022723"/>
    </source>
</evidence>
<dbReference type="RefSeq" id="WP_025436167.1">
    <property type="nucleotide sequence ID" value="NZ_CP007452.1"/>
</dbReference>
<dbReference type="STRING" id="1286171.EAL2_c19360"/>
<protein>
    <submittedName>
        <fullName evidence="5">4Fe-4S ferredoxin, iron-sulfur binding domain protein</fullName>
    </submittedName>
</protein>
<dbReference type="GO" id="GO:0051536">
    <property type="term" value="F:iron-sulfur cluster binding"/>
    <property type="evidence" value="ECO:0007669"/>
    <property type="project" value="UniProtKB-KW"/>
</dbReference>
<dbReference type="Gene3D" id="3.40.50.360">
    <property type="match status" value="1"/>
</dbReference>
<dbReference type="GO" id="GO:0046872">
    <property type="term" value="F:metal ion binding"/>
    <property type="evidence" value="ECO:0007669"/>
    <property type="project" value="UniProtKB-KW"/>
</dbReference>
<dbReference type="NCBIfam" id="NF038196">
    <property type="entry name" value="ferrodoxin_EFR1"/>
    <property type="match status" value="1"/>
</dbReference>
<dbReference type="PROSITE" id="PS00198">
    <property type="entry name" value="4FE4S_FER_1"/>
    <property type="match status" value="1"/>
</dbReference>
<dbReference type="eggNOG" id="COG1145">
    <property type="taxonomic scope" value="Bacteria"/>
</dbReference>
<evidence type="ECO:0000256" key="3">
    <source>
        <dbReference type="ARBA" id="ARBA00023014"/>
    </source>
</evidence>
<sequence length="277" mass="31081">MAKTVIFYFTGTGNSLAVARRIAKHLPDAALVPMLKVDAMTYIGADTNRVGLVYPVHMNAVPRAVVKFIRTVNLVSGHYVFAVVTHGGMPGMAGLHMYDVLKNKHIGLDAYFEVEMIMNTPKGVAPKPLMRLDWELDITPDVINPKLKKANFQAERIARSVLGKERKNIYSLASKSKSIGYFLMNMLWCRSEESRPRLDFILDDCCTGCGICEAVCTTNRIKMIDGRPEWVIEDCNYCYACFNYCPVQAIGVKYYIKKLGRYHHPQVSAADIASQTK</sequence>
<gene>
    <name evidence="5" type="ORF">EAL2_c19360</name>
</gene>
<dbReference type="Proteomes" id="UP000019591">
    <property type="component" value="Chromosome"/>
</dbReference>
<dbReference type="Gene3D" id="3.30.70.20">
    <property type="match status" value="1"/>
</dbReference>
<evidence type="ECO:0000256" key="2">
    <source>
        <dbReference type="ARBA" id="ARBA00023004"/>
    </source>
</evidence>
<evidence type="ECO:0000313" key="5">
    <source>
        <dbReference type="EMBL" id="AHM57217.1"/>
    </source>
</evidence>
<evidence type="ECO:0000313" key="6">
    <source>
        <dbReference type="Proteomes" id="UP000019591"/>
    </source>
</evidence>
<evidence type="ECO:0000259" key="4">
    <source>
        <dbReference type="PROSITE" id="PS51379"/>
    </source>
</evidence>
<feature type="domain" description="4Fe-4S ferredoxin-type" evidence="4">
    <location>
        <begin position="194"/>
        <end position="226"/>
    </location>
</feature>
<organism evidence="5 6">
    <name type="scientific">Peptoclostridium acidaminophilum DSM 3953</name>
    <dbReference type="NCBI Taxonomy" id="1286171"/>
    <lineage>
        <taxon>Bacteria</taxon>
        <taxon>Bacillati</taxon>
        <taxon>Bacillota</taxon>
        <taxon>Clostridia</taxon>
        <taxon>Peptostreptococcales</taxon>
        <taxon>Peptoclostridiaceae</taxon>
        <taxon>Peptoclostridium</taxon>
    </lineage>
</organism>
<dbReference type="HOGENOM" id="CLU_068049_0_0_9"/>
<dbReference type="SUPFAM" id="SSF52218">
    <property type="entry name" value="Flavoproteins"/>
    <property type="match status" value="1"/>
</dbReference>
<keyword evidence="6" id="KW-1185">Reference proteome</keyword>
<accession>W8TM07</accession>
<keyword evidence="1" id="KW-0479">Metal-binding</keyword>
<dbReference type="InterPro" id="IPR017900">
    <property type="entry name" value="4Fe4S_Fe_S_CS"/>
</dbReference>
<dbReference type="SUPFAM" id="SSF54862">
    <property type="entry name" value="4Fe-4S ferredoxins"/>
    <property type="match status" value="1"/>
</dbReference>
<proteinExistence type="predicted"/>
<dbReference type="EMBL" id="CP007452">
    <property type="protein sequence ID" value="AHM57217.1"/>
    <property type="molecule type" value="Genomic_DNA"/>
</dbReference>
<keyword evidence="2" id="KW-0408">Iron</keyword>
<dbReference type="PATRIC" id="fig|1286171.3.peg.1885"/>